<dbReference type="Proteomes" id="UP000003250">
    <property type="component" value="Unassembled WGS sequence"/>
</dbReference>
<reference evidence="1 2" key="1">
    <citation type="journal article" date="2012" name="J. Bacteriol.">
        <title>Draft Genome Sequence of Mesorhizobium alhagi CCNWXJ12-2T, a Novel Salt-Resistant Species Isolated from the Desert of Northwestern China.</title>
        <authorList>
            <person name="Zhou M."/>
            <person name="Chen W."/>
            <person name="Chen H."/>
            <person name="Wei G."/>
        </authorList>
    </citation>
    <scope>NUCLEOTIDE SEQUENCE [LARGE SCALE GENOMIC DNA]</scope>
    <source>
        <strain evidence="1 2">CCNWXJ12-2</strain>
    </source>
</reference>
<evidence type="ECO:0008006" key="3">
    <source>
        <dbReference type="Google" id="ProtNLM"/>
    </source>
</evidence>
<accession>H0HNH8</accession>
<evidence type="ECO:0000313" key="1">
    <source>
        <dbReference type="EMBL" id="EHK57750.1"/>
    </source>
</evidence>
<dbReference type="AlphaFoldDB" id="H0HNH8"/>
<proteinExistence type="predicted"/>
<gene>
    <name evidence="1" type="ORF">MAXJ12_08504</name>
</gene>
<name>H0HNH8_9HYPH</name>
<dbReference type="OrthoDB" id="8101458at2"/>
<dbReference type="PATRIC" id="fig|1107882.3.peg.1660"/>
<evidence type="ECO:0000313" key="2">
    <source>
        <dbReference type="Proteomes" id="UP000003250"/>
    </source>
</evidence>
<keyword evidence="2" id="KW-1185">Reference proteome</keyword>
<organism evidence="1 2">
    <name type="scientific">Mesorhizobium alhagi CCNWXJ12-2</name>
    <dbReference type="NCBI Taxonomy" id="1107882"/>
    <lineage>
        <taxon>Bacteria</taxon>
        <taxon>Pseudomonadati</taxon>
        <taxon>Pseudomonadota</taxon>
        <taxon>Alphaproteobacteria</taxon>
        <taxon>Hyphomicrobiales</taxon>
        <taxon>Phyllobacteriaceae</taxon>
        <taxon>Allomesorhizobium</taxon>
    </lineage>
</organism>
<sequence>MGLLVANNATSTLAGAIADDATSLTVDAADAALFPTPGADEWFPLTVVDGDGSMEIMRATSRAGSVINVSRGQEGTSPLALGAGARVDLRLTKAALDAKQNTSANLTTLAASLSAPRINSCTSGATLDLSGFDQVIVNRFANGTLLAPALYTKVGSEPSHGLKFQDSVGTWFEFAGGEIDIRSGGCLGDGTDDTAAFVRCLIAAEAKGIRRLVNRDASKRFMLKRIYLDDYMTDSIHVDLGGGAIVGEFKGADVPNNVANIFRTRGGYATGSFTFTGGATNTNTFTVGDTTYTLTTAGDPAALNEFWRGENAEISKEATAFALAAAINGEGRFKLISFTGASGAFVEGEDITGGTSGSVSRIEAVFYESGSSTDGIMFVLDMTVNTSNGETLTSTSGITAISHGISRNLLFSTARVNPKARARQVGDQVIVTALKEGADGNTIALAETSTGASVSGATLTGGKAGLNVTVSNGMIDGQDNGTSSSGSGEPLIEFLGGDKIIFNDLEIKNGGNRYSGADVRRLLEAKPAEVIIDGARLFQVFGGKIWSHWGEALQVQSHDASIVYQIIGTYFSKRRSSNPLALFSNSSFNAFNCSPASFMLGAQFVDHIKSATNIVHHGGTFTKLLIDGVYDSNGLDFNEAGNFRFEGAKVIDITLRNIFGVGIRTSGSNVSIDGVDEENVTNAIRFEAALGSGRRAWFEPWLNNAQDSELSCEVKRVISRGSGVRIAYDAQTAAFTVGATLTGGTSAATATILHVYDNGTTGVLLLRPPSGTFADNETITDNKGGSALVNILPTTMPVNEAVIDVRGVSADLPVQLTVDGMLDQLNPLLERHNYGIDAGNCDLTVKGHLNVGDVAPVRQDGYTRLTSWATIKCDMDAGARHGFLFDGGTIDNITLHDFKRFGVLNGGASDIRFLNSPTLNGAIHLLRPVTTPVISDASKIVYKDGVAFADYVPVLSGATSAGVGTYSVQKGSWVKTGRLVKGHVELTWSAHTGTGGIRISLPPFLASADALGAIEVWYENITHLNKLQGRIGTTSQMALSTIASGGAATNFNVVASGTLILAFSYIAAS</sequence>
<dbReference type="RefSeq" id="WP_008835340.1">
    <property type="nucleotide sequence ID" value="NZ_AHAM01000057.1"/>
</dbReference>
<dbReference type="EMBL" id="AHAM01000057">
    <property type="protein sequence ID" value="EHK57750.1"/>
    <property type="molecule type" value="Genomic_DNA"/>
</dbReference>
<protein>
    <recommendedName>
        <fullName evidence="3">Pectate lyase superfamily protein domain-containing protein</fullName>
    </recommendedName>
</protein>